<gene>
    <name evidence="5" type="ORF">GCU54_00580</name>
</gene>
<feature type="domain" description="HTH araC/xylS-type" evidence="4">
    <location>
        <begin position="166"/>
        <end position="257"/>
    </location>
</feature>
<comment type="caution">
    <text evidence="5">The sequence shown here is derived from an EMBL/GenBank/DDBJ whole genome shotgun (WGS) entry which is preliminary data.</text>
</comment>
<dbReference type="PANTHER" id="PTHR46796">
    <property type="entry name" value="HTH-TYPE TRANSCRIPTIONAL ACTIVATOR RHAS-RELATED"/>
    <property type="match status" value="1"/>
</dbReference>
<dbReference type="Gene3D" id="1.10.10.60">
    <property type="entry name" value="Homeodomain-like"/>
    <property type="match status" value="1"/>
</dbReference>
<dbReference type="InterPro" id="IPR018060">
    <property type="entry name" value="HTH_AraC"/>
</dbReference>
<organism evidence="5 6">
    <name type="scientific">Geodermatophilus normandii</name>
    <dbReference type="NCBI Taxonomy" id="1137989"/>
    <lineage>
        <taxon>Bacteria</taxon>
        <taxon>Bacillati</taxon>
        <taxon>Actinomycetota</taxon>
        <taxon>Actinomycetes</taxon>
        <taxon>Geodermatophilales</taxon>
        <taxon>Geodermatophilaceae</taxon>
        <taxon>Geodermatophilus</taxon>
    </lineage>
</organism>
<proteinExistence type="predicted"/>
<dbReference type="GO" id="GO:0043565">
    <property type="term" value="F:sequence-specific DNA binding"/>
    <property type="evidence" value="ECO:0007669"/>
    <property type="project" value="InterPro"/>
</dbReference>
<accession>A0A6P0GD52</accession>
<dbReference type="InterPro" id="IPR009057">
    <property type="entry name" value="Homeodomain-like_sf"/>
</dbReference>
<keyword evidence="3" id="KW-0804">Transcription</keyword>
<protein>
    <submittedName>
        <fullName evidence="5">Helix-turn-helix domain-containing protein</fullName>
    </submittedName>
</protein>
<evidence type="ECO:0000259" key="4">
    <source>
        <dbReference type="PROSITE" id="PS01124"/>
    </source>
</evidence>
<dbReference type="RefSeq" id="WP_163474739.1">
    <property type="nucleotide sequence ID" value="NZ_JAAGWE010000002.1"/>
</dbReference>
<evidence type="ECO:0000256" key="1">
    <source>
        <dbReference type="ARBA" id="ARBA00023015"/>
    </source>
</evidence>
<sequence>MPTRRATCDLARLEHALLPVHEADAYTSDTAPFAVGVAFTGQSRAVVGRPGEPSRTLDVLPGSAGVNGPRPLTWLRTAAVSESVEIVPTAAALASAAADHGVVWADAPDYRLRDRDPVVWAAAARVRRRLATGPAGGDDELVTALLAHVAVAWLGGREVRGSRLGAEALRAVGDRVHDDPWAPHRLADLAASAHLSPFHFLRSFRAATGTTPHAFVSDVRAEAVRRRLAAGATVSAVAGEVGVDPRQLRRLHRRCTGEPLRGHPR</sequence>
<evidence type="ECO:0000313" key="6">
    <source>
        <dbReference type="Proteomes" id="UP000471126"/>
    </source>
</evidence>
<dbReference type="SUPFAM" id="SSF46689">
    <property type="entry name" value="Homeodomain-like"/>
    <property type="match status" value="1"/>
</dbReference>
<name>A0A6P0GD52_9ACTN</name>
<dbReference type="PROSITE" id="PS01124">
    <property type="entry name" value="HTH_ARAC_FAMILY_2"/>
    <property type="match status" value="1"/>
</dbReference>
<dbReference type="Proteomes" id="UP000471126">
    <property type="component" value="Unassembled WGS sequence"/>
</dbReference>
<dbReference type="InterPro" id="IPR050204">
    <property type="entry name" value="AraC_XylS_family_regulators"/>
</dbReference>
<keyword evidence="2" id="KW-0238">DNA-binding</keyword>
<keyword evidence="1" id="KW-0805">Transcription regulation</keyword>
<dbReference type="GO" id="GO:0003700">
    <property type="term" value="F:DNA-binding transcription factor activity"/>
    <property type="evidence" value="ECO:0007669"/>
    <property type="project" value="InterPro"/>
</dbReference>
<dbReference type="AlphaFoldDB" id="A0A6P0GD52"/>
<dbReference type="Pfam" id="PF12833">
    <property type="entry name" value="HTH_18"/>
    <property type="match status" value="1"/>
</dbReference>
<evidence type="ECO:0000256" key="2">
    <source>
        <dbReference type="ARBA" id="ARBA00023125"/>
    </source>
</evidence>
<dbReference type="SMART" id="SM00342">
    <property type="entry name" value="HTH_ARAC"/>
    <property type="match status" value="1"/>
</dbReference>
<dbReference type="EMBL" id="JAAGWE010000002">
    <property type="protein sequence ID" value="NEM04527.1"/>
    <property type="molecule type" value="Genomic_DNA"/>
</dbReference>
<evidence type="ECO:0000256" key="3">
    <source>
        <dbReference type="ARBA" id="ARBA00023163"/>
    </source>
</evidence>
<reference evidence="5 6" key="1">
    <citation type="submission" date="2019-12" db="EMBL/GenBank/DDBJ databases">
        <title>WGS of CPCC 203550 I12A-02606.</title>
        <authorList>
            <person name="Jiang Z."/>
        </authorList>
    </citation>
    <scope>NUCLEOTIDE SEQUENCE [LARGE SCALE GENOMIC DNA]</scope>
    <source>
        <strain evidence="5 6">I12A-02606</strain>
    </source>
</reference>
<evidence type="ECO:0000313" key="5">
    <source>
        <dbReference type="EMBL" id="NEM04527.1"/>
    </source>
</evidence>